<organism evidence="1">
    <name type="scientific">Arundo donax</name>
    <name type="common">Giant reed</name>
    <name type="synonym">Donax arundinaceus</name>
    <dbReference type="NCBI Taxonomy" id="35708"/>
    <lineage>
        <taxon>Eukaryota</taxon>
        <taxon>Viridiplantae</taxon>
        <taxon>Streptophyta</taxon>
        <taxon>Embryophyta</taxon>
        <taxon>Tracheophyta</taxon>
        <taxon>Spermatophyta</taxon>
        <taxon>Magnoliopsida</taxon>
        <taxon>Liliopsida</taxon>
        <taxon>Poales</taxon>
        <taxon>Poaceae</taxon>
        <taxon>PACMAD clade</taxon>
        <taxon>Arundinoideae</taxon>
        <taxon>Arundineae</taxon>
        <taxon>Arundo</taxon>
    </lineage>
</organism>
<accession>A0A0A8YN40</accession>
<evidence type="ECO:0000313" key="1">
    <source>
        <dbReference type="EMBL" id="JAD24032.1"/>
    </source>
</evidence>
<dbReference type="EMBL" id="GBRH01273863">
    <property type="protein sequence ID" value="JAD24032.1"/>
    <property type="molecule type" value="Transcribed_RNA"/>
</dbReference>
<reference evidence="1" key="1">
    <citation type="submission" date="2014-09" db="EMBL/GenBank/DDBJ databases">
        <authorList>
            <person name="Magalhaes I.L.F."/>
            <person name="Oliveira U."/>
            <person name="Santos F.R."/>
            <person name="Vidigal T.H.D.A."/>
            <person name="Brescovit A.D."/>
            <person name="Santos A.J."/>
        </authorList>
    </citation>
    <scope>NUCLEOTIDE SEQUENCE</scope>
    <source>
        <tissue evidence="1">Shoot tissue taken approximately 20 cm above the soil surface</tissue>
    </source>
</reference>
<sequence length="44" mass="5046">MPLLLAVVEVDERVEELVPSVPERSVNVFMGWVPRVWVGFRPNP</sequence>
<protein>
    <submittedName>
        <fullName evidence="1">Uncharacterized protein</fullName>
    </submittedName>
</protein>
<reference evidence="1" key="2">
    <citation type="journal article" date="2015" name="Data Brief">
        <title>Shoot transcriptome of the giant reed, Arundo donax.</title>
        <authorList>
            <person name="Barrero R.A."/>
            <person name="Guerrero F.D."/>
            <person name="Moolhuijzen P."/>
            <person name="Goolsby J.A."/>
            <person name="Tidwell J."/>
            <person name="Bellgard S.E."/>
            <person name="Bellgard M.I."/>
        </authorList>
    </citation>
    <scope>NUCLEOTIDE SEQUENCE</scope>
    <source>
        <tissue evidence="1">Shoot tissue taken approximately 20 cm above the soil surface</tissue>
    </source>
</reference>
<proteinExistence type="predicted"/>
<name>A0A0A8YN40_ARUDO</name>
<dbReference type="AlphaFoldDB" id="A0A0A8YN40"/>